<dbReference type="AlphaFoldDB" id="A0A4S4K9Q0"/>
<dbReference type="EMBL" id="SGPK01001134">
    <property type="protein sequence ID" value="THG94250.1"/>
    <property type="molecule type" value="Genomic_DNA"/>
</dbReference>
<dbReference type="OrthoDB" id="410463at2759"/>
<dbReference type="Proteomes" id="UP000308199">
    <property type="component" value="Unassembled WGS sequence"/>
</dbReference>
<gene>
    <name evidence="1" type="ORF">EW145_g8179</name>
</gene>
<protein>
    <submittedName>
        <fullName evidence="1">Uncharacterized protein</fullName>
    </submittedName>
</protein>
<proteinExistence type="predicted"/>
<sequence length="66" mass="7196">MSPSATTTTTTNVVSDHQSFDPVLLKKANGNGSSAAYENKGLEDYNGRYQFAPIEEAEVSRAMIKR</sequence>
<organism evidence="1 2">
    <name type="scientific">Phellinidium pouzarii</name>
    <dbReference type="NCBI Taxonomy" id="167371"/>
    <lineage>
        <taxon>Eukaryota</taxon>
        <taxon>Fungi</taxon>
        <taxon>Dikarya</taxon>
        <taxon>Basidiomycota</taxon>
        <taxon>Agaricomycotina</taxon>
        <taxon>Agaricomycetes</taxon>
        <taxon>Hymenochaetales</taxon>
        <taxon>Hymenochaetaceae</taxon>
        <taxon>Phellinidium</taxon>
    </lineage>
</organism>
<evidence type="ECO:0000313" key="2">
    <source>
        <dbReference type="Proteomes" id="UP000308199"/>
    </source>
</evidence>
<evidence type="ECO:0000313" key="1">
    <source>
        <dbReference type="EMBL" id="THG94250.1"/>
    </source>
</evidence>
<dbReference type="Gene3D" id="6.10.250.2840">
    <property type="match status" value="1"/>
</dbReference>
<accession>A0A4S4K9Q0</accession>
<keyword evidence="2" id="KW-1185">Reference proteome</keyword>
<reference evidence="1 2" key="1">
    <citation type="submission" date="2019-02" db="EMBL/GenBank/DDBJ databases">
        <title>Genome sequencing of the rare red list fungi Phellinidium pouzarii.</title>
        <authorList>
            <person name="Buettner E."/>
            <person name="Kellner H."/>
        </authorList>
    </citation>
    <scope>NUCLEOTIDE SEQUENCE [LARGE SCALE GENOMIC DNA]</scope>
    <source>
        <strain evidence="1 2">DSM 108285</strain>
    </source>
</reference>
<name>A0A4S4K9Q0_9AGAM</name>
<comment type="caution">
    <text evidence="1">The sequence shown here is derived from an EMBL/GenBank/DDBJ whole genome shotgun (WGS) entry which is preliminary data.</text>
</comment>